<dbReference type="PATRIC" id="fig|1208321.3.peg.386"/>
<evidence type="ECO:0000256" key="5">
    <source>
        <dbReference type="ARBA" id="ARBA00037941"/>
    </source>
</evidence>
<comment type="similarity">
    <text evidence="5">Belongs to the L2HGDH family.</text>
</comment>
<evidence type="ECO:0000259" key="7">
    <source>
        <dbReference type="Pfam" id="PF01266"/>
    </source>
</evidence>
<evidence type="ECO:0000256" key="1">
    <source>
        <dbReference type="ARBA" id="ARBA00001974"/>
    </source>
</evidence>
<protein>
    <submittedName>
        <fullName evidence="8">Hydroxyglutarate oxidase</fullName>
    </submittedName>
</protein>
<dbReference type="Proteomes" id="UP000018857">
    <property type="component" value="Unassembled WGS sequence"/>
</dbReference>
<keyword evidence="6" id="KW-0812">Transmembrane</keyword>
<name>W1S5Z2_9GAMM</name>
<sequence length="419" mass="46887">MTIKIHLKRGIAVASQLKEGTYDIAVIGAGIVGLSTAWQLLQRYPTYRILLIEKEADVGTHQTGHNSGVIHAGVYYAPGSLKADFCQRGAKATKAFCHQHDIEFDECGKLLVATNALEYERMEALYLRCHENGLEVHKLDQAQLNAREPNVKGLGALFVPSTGIVNYRKICQKLAELFTKEGGELRLNSQVVSLEESHERVAITLNNDVVHASYLVSCSGLMADRLTKMLNIPTDFQIIPFRGEYYKLPEKHNQIVNHLIYPIPDPDLPFLGVHLTRMIDGSVTVGPNAVQGWKREGYGKINIDMRDIFDMVRFPGFWKLLMNHWRTGLVETKNSWYKPGYLAQVQKYCDQITLDDLQPYPAGIRAQAVMNDGSLVHDFLFAHSPRTLHVCNAPSPAATSAFPIGAYIIDKLDEQITSV</sequence>
<dbReference type="Pfam" id="PF01266">
    <property type="entry name" value="DAO"/>
    <property type="match status" value="1"/>
</dbReference>
<comment type="caution">
    <text evidence="8">The sequence shown here is derived from an EMBL/GenBank/DDBJ whole genome shotgun (WGS) entry which is preliminary data.</text>
</comment>
<evidence type="ECO:0000256" key="2">
    <source>
        <dbReference type="ARBA" id="ARBA00022630"/>
    </source>
</evidence>
<keyword evidence="6" id="KW-0472">Membrane</keyword>
<evidence type="ECO:0000256" key="3">
    <source>
        <dbReference type="ARBA" id="ARBA00022827"/>
    </source>
</evidence>
<dbReference type="AlphaFoldDB" id="W1S5Z2"/>
<dbReference type="SUPFAM" id="SSF51905">
    <property type="entry name" value="FAD/NAD(P)-binding domain"/>
    <property type="match status" value="1"/>
</dbReference>
<dbReference type="GO" id="GO:0005737">
    <property type="term" value="C:cytoplasm"/>
    <property type="evidence" value="ECO:0007669"/>
    <property type="project" value="TreeGrafter"/>
</dbReference>
<dbReference type="Gene3D" id="3.30.9.10">
    <property type="entry name" value="D-Amino Acid Oxidase, subunit A, domain 2"/>
    <property type="match status" value="1"/>
</dbReference>
<dbReference type="InterPro" id="IPR036188">
    <property type="entry name" value="FAD/NAD-bd_sf"/>
</dbReference>
<dbReference type="GO" id="GO:0047545">
    <property type="term" value="F:(S)-2-hydroxyglutarate dehydrogenase activity"/>
    <property type="evidence" value="ECO:0007669"/>
    <property type="project" value="TreeGrafter"/>
</dbReference>
<dbReference type="RefSeq" id="WP_024022600.1">
    <property type="nucleotide sequence ID" value="NZ_AYOZ01000001.1"/>
</dbReference>
<dbReference type="NCBIfam" id="NF008726">
    <property type="entry name" value="PRK11728.1"/>
    <property type="match status" value="1"/>
</dbReference>
<feature type="transmembrane region" description="Helical" evidence="6">
    <location>
        <begin position="21"/>
        <end position="41"/>
    </location>
</feature>
<organism evidence="8 9">
    <name type="scientific">Marinomonas profundimaris</name>
    <dbReference type="NCBI Taxonomy" id="1208321"/>
    <lineage>
        <taxon>Bacteria</taxon>
        <taxon>Pseudomonadati</taxon>
        <taxon>Pseudomonadota</taxon>
        <taxon>Gammaproteobacteria</taxon>
        <taxon>Oceanospirillales</taxon>
        <taxon>Oceanospirillaceae</taxon>
        <taxon>Marinomonas</taxon>
    </lineage>
</organism>
<evidence type="ECO:0000313" key="8">
    <source>
        <dbReference type="EMBL" id="ETI62518.1"/>
    </source>
</evidence>
<accession>W1S5Z2</accession>
<dbReference type="PANTHER" id="PTHR43104">
    <property type="entry name" value="L-2-HYDROXYGLUTARATE DEHYDROGENASE, MITOCHONDRIAL"/>
    <property type="match status" value="1"/>
</dbReference>
<gene>
    <name evidence="8" type="ORF">D104_01885</name>
</gene>
<keyword evidence="2" id="KW-0285">Flavoprotein</keyword>
<evidence type="ECO:0000256" key="4">
    <source>
        <dbReference type="ARBA" id="ARBA00023002"/>
    </source>
</evidence>
<dbReference type="OrthoDB" id="9801699at2"/>
<keyword evidence="3" id="KW-0274">FAD</keyword>
<dbReference type="EMBL" id="AYOZ01000001">
    <property type="protein sequence ID" value="ETI62518.1"/>
    <property type="molecule type" value="Genomic_DNA"/>
</dbReference>
<dbReference type="STRING" id="1208321.D104_01885"/>
<proteinExistence type="inferred from homology"/>
<dbReference type="InterPro" id="IPR006076">
    <property type="entry name" value="FAD-dep_OxRdtase"/>
</dbReference>
<evidence type="ECO:0000256" key="6">
    <source>
        <dbReference type="SAM" id="Phobius"/>
    </source>
</evidence>
<feature type="domain" description="FAD dependent oxidoreductase" evidence="7">
    <location>
        <begin position="23"/>
        <end position="410"/>
    </location>
</feature>
<keyword evidence="4" id="KW-0560">Oxidoreductase</keyword>
<keyword evidence="6" id="KW-1133">Transmembrane helix</keyword>
<reference evidence="8 9" key="1">
    <citation type="journal article" date="2014" name="Genome Announc.">
        <title>Draft Genome Sequence of Marinomonas sp. Strain D104, a Polycyclic Aromatic Hydrocarbon-Degrading Bacterium from the Deep-Sea Sediment of the Arctic Ocean.</title>
        <authorList>
            <person name="Dong C."/>
            <person name="Bai X."/>
            <person name="Lai Q."/>
            <person name="Xie Y."/>
            <person name="Chen X."/>
            <person name="Shao Z."/>
        </authorList>
    </citation>
    <scope>NUCLEOTIDE SEQUENCE [LARGE SCALE GENOMIC DNA]</scope>
    <source>
        <strain evidence="8 9">D104</strain>
    </source>
</reference>
<comment type="cofactor">
    <cofactor evidence="1">
        <name>FAD</name>
        <dbReference type="ChEBI" id="CHEBI:57692"/>
    </cofactor>
</comment>
<evidence type="ECO:0000313" key="9">
    <source>
        <dbReference type="Proteomes" id="UP000018857"/>
    </source>
</evidence>
<dbReference type="eggNOG" id="COG0579">
    <property type="taxonomic scope" value="Bacteria"/>
</dbReference>
<keyword evidence="9" id="KW-1185">Reference proteome</keyword>
<dbReference type="PANTHER" id="PTHR43104:SF2">
    <property type="entry name" value="L-2-HYDROXYGLUTARATE DEHYDROGENASE, MITOCHONDRIAL"/>
    <property type="match status" value="1"/>
</dbReference>
<dbReference type="Gene3D" id="3.50.50.60">
    <property type="entry name" value="FAD/NAD(P)-binding domain"/>
    <property type="match status" value="1"/>
</dbReference>